<evidence type="ECO:0000259" key="4">
    <source>
        <dbReference type="Pfam" id="PF00465"/>
    </source>
</evidence>
<dbReference type="GO" id="GO:0004022">
    <property type="term" value="F:alcohol dehydrogenase (NAD+) activity"/>
    <property type="evidence" value="ECO:0007669"/>
    <property type="project" value="TreeGrafter"/>
</dbReference>
<dbReference type="InterPro" id="IPR039697">
    <property type="entry name" value="Alcohol_dehydrogenase_Fe"/>
</dbReference>
<dbReference type="Gene3D" id="3.40.50.1970">
    <property type="match status" value="1"/>
</dbReference>
<dbReference type="Gene3D" id="1.20.1090.10">
    <property type="entry name" value="Dehydroquinate synthase-like - alpha domain"/>
    <property type="match status" value="1"/>
</dbReference>
<feature type="domain" description="Fe-containing alcohol dehydrogenase-like C-terminal" evidence="5">
    <location>
        <begin position="175"/>
        <end position="354"/>
    </location>
</feature>
<dbReference type="AlphaFoldDB" id="A0A095F0L9"/>
<name>A0A095F0L9_BURGA</name>
<evidence type="ECO:0000256" key="2">
    <source>
        <dbReference type="ARBA" id="ARBA00023002"/>
    </source>
</evidence>
<dbReference type="Pfam" id="PF00465">
    <property type="entry name" value="Fe-ADH"/>
    <property type="match status" value="1"/>
</dbReference>
<evidence type="ECO:0000313" key="8">
    <source>
        <dbReference type="Proteomes" id="UP000029590"/>
    </source>
</evidence>
<dbReference type="CDD" id="cd08177">
    <property type="entry name" value="MAR"/>
    <property type="match status" value="1"/>
</dbReference>
<dbReference type="KEGG" id="bgo:BM43_4097"/>
<dbReference type="SUPFAM" id="SSF56796">
    <property type="entry name" value="Dehydroquinate synthase-like"/>
    <property type="match status" value="1"/>
</dbReference>
<dbReference type="OrthoDB" id="3812122at2"/>
<dbReference type="EMBL" id="PDDY01000004">
    <property type="protein sequence ID" value="PEH37832.1"/>
    <property type="molecule type" value="Genomic_DNA"/>
</dbReference>
<dbReference type="GO" id="GO:0046872">
    <property type="term" value="F:metal ion binding"/>
    <property type="evidence" value="ECO:0007669"/>
    <property type="project" value="InterPro"/>
</dbReference>
<evidence type="ECO:0000313" key="7">
    <source>
        <dbReference type="EMBL" id="PEH37832.1"/>
    </source>
</evidence>
<evidence type="ECO:0000256" key="1">
    <source>
        <dbReference type="ARBA" id="ARBA00007358"/>
    </source>
</evidence>
<dbReference type="InterPro" id="IPR034786">
    <property type="entry name" value="MAR"/>
</dbReference>
<keyword evidence="2" id="KW-0560">Oxidoreductase</keyword>
<comment type="similarity">
    <text evidence="1">Belongs to the iron-containing alcohol dehydrogenase family.</text>
</comment>
<dbReference type="InterPro" id="IPR056798">
    <property type="entry name" value="ADH_Fe_C"/>
</dbReference>
<organism evidence="7 9">
    <name type="scientific">Burkholderia gladioli</name>
    <name type="common">Pseudomonas marginata</name>
    <name type="synonym">Phytomonas marginata</name>
    <dbReference type="NCBI Taxonomy" id="28095"/>
    <lineage>
        <taxon>Bacteria</taxon>
        <taxon>Pseudomonadati</taxon>
        <taxon>Pseudomonadota</taxon>
        <taxon>Betaproteobacteria</taxon>
        <taxon>Burkholderiales</taxon>
        <taxon>Burkholderiaceae</taxon>
        <taxon>Burkholderia</taxon>
    </lineage>
</organism>
<reference evidence="7" key="3">
    <citation type="submission" date="2017-09" db="EMBL/GenBank/DDBJ databases">
        <title>FDA dAtabase for Regulatory Grade micrObial Sequences (FDA-ARGOS): Supporting development and validation of Infectious Disease Dx tests.</title>
        <authorList>
            <person name="Minogue T."/>
            <person name="Wolcott M."/>
            <person name="Wasieloski L."/>
            <person name="Aguilar W."/>
            <person name="Moore D."/>
            <person name="Tallon L.J."/>
            <person name="Sadzewicz L."/>
            <person name="Ott S."/>
            <person name="Zhao X."/>
            <person name="Nagaraj S."/>
            <person name="Vavikolanu K."/>
            <person name="Aluvathingal J."/>
            <person name="Nadendla S."/>
            <person name="Sichtig H."/>
        </authorList>
    </citation>
    <scope>NUCLEOTIDE SEQUENCE</scope>
    <source>
        <strain evidence="7">FDAARGOS_390</strain>
    </source>
</reference>
<proteinExistence type="inferred from homology"/>
<reference evidence="6 8" key="1">
    <citation type="submission" date="2014-04" db="EMBL/GenBank/DDBJ databases">
        <authorList>
            <person name="Bishop-Lilly K.A."/>
            <person name="Broomall S.M."/>
            <person name="Chain P.S."/>
            <person name="Chertkov O."/>
            <person name="Coyne S.R."/>
            <person name="Daligault H.E."/>
            <person name="Davenport K.W."/>
            <person name="Erkkila T."/>
            <person name="Frey K.G."/>
            <person name="Gibbons H.S."/>
            <person name="Gu W."/>
            <person name="Jaissle J."/>
            <person name="Johnson S.L."/>
            <person name="Koroleva G.I."/>
            <person name="Ladner J.T."/>
            <person name="Lo C.-C."/>
            <person name="Minogue T.D."/>
            <person name="Munk C."/>
            <person name="Palacios G.F."/>
            <person name="Redden C.L."/>
            <person name="Rosenzweig C.N."/>
            <person name="Scholz M.B."/>
            <person name="Teshima H."/>
            <person name="Xu Y."/>
        </authorList>
    </citation>
    <scope>NUCLEOTIDE SEQUENCE [LARGE SCALE GENOMIC DNA]</scope>
    <source>
        <strain evidence="8">gladioli</strain>
        <strain evidence="6">Gladioli</strain>
    </source>
</reference>
<reference evidence="9" key="2">
    <citation type="submission" date="2017-09" db="EMBL/GenBank/DDBJ databases">
        <title>FDA dAtabase for Regulatory Grade micrObial Sequences (FDA-ARGOS): Supporting development and validation of Infectious Disease Dx tests.</title>
        <authorList>
            <person name="Minogue T."/>
            <person name="Wolcott M."/>
            <person name="Wasieloski L."/>
            <person name="Aguilar W."/>
            <person name="Moore D."/>
            <person name="Tallon L."/>
            <person name="Sadzewicz L."/>
            <person name="Ott S."/>
            <person name="Zhao X."/>
            <person name="Nagaraj S."/>
            <person name="Vavikolanu K."/>
            <person name="Aluvathingal J."/>
            <person name="Nadendla S."/>
            <person name="Sichtig H."/>
        </authorList>
    </citation>
    <scope>NUCLEOTIDE SEQUENCE [LARGE SCALE GENOMIC DNA]</scope>
    <source>
        <strain evidence="9">FDAARGOS_390</strain>
    </source>
</reference>
<dbReference type="Proteomes" id="UP000220629">
    <property type="component" value="Unassembled WGS sequence"/>
</dbReference>
<accession>A0A095F0L9</accession>
<keyword evidence="3" id="KW-0520">NAD</keyword>
<dbReference type="InterPro" id="IPR001670">
    <property type="entry name" value="ADH_Fe/GldA"/>
</dbReference>
<dbReference type="EMBL" id="JPGG01000017">
    <property type="protein sequence ID" value="KGC10908.1"/>
    <property type="molecule type" value="Genomic_DNA"/>
</dbReference>
<dbReference type="RefSeq" id="WP_080742202.1">
    <property type="nucleotide sequence ID" value="NZ_CP065595.1"/>
</dbReference>
<dbReference type="Pfam" id="PF25137">
    <property type="entry name" value="ADH_Fe_C"/>
    <property type="match status" value="1"/>
</dbReference>
<evidence type="ECO:0000256" key="3">
    <source>
        <dbReference type="ARBA" id="ARBA00023027"/>
    </source>
</evidence>
<feature type="domain" description="Alcohol dehydrogenase iron-type/glycerol dehydrogenase GldA" evidence="4">
    <location>
        <begin position="18"/>
        <end position="160"/>
    </location>
</feature>
<dbReference type="PANTHER" id="PTHR11496">
    <property type="entry name" value="ALCOHOL DEHYDROGENASE"/>
    <property type="match status" value="1"/>
</dbReference>
<dbReference type="GO" id="GO:0018506">
    <property type="term" value="F:maleylacetate reductase activity"/>
    <property type="evidence" value="ECO:0007669"/>
    <property type="project" value="InterPro"/>
</dbReference>
<dbReference type="Proteomes" id="UP000029590">
    <property type="component" value="Unassembled WGS sequence"/>
</dbReference>
<evidence type="ECO:0000259" key="5">
    <source>
        <dbReference type="Pfam" id="PF25137"/>
    </source>
</evidence>
<comment type="caution">
    <text evidence="7">The sequence shown here is derived from an EMBL/GenBank/DDBJ whole genome shotgun (WGS) entry which is preliminary data.</text>
</comment>
<gene>
    <name evidence="6" type="primary">macA</name>
    <name evidence="7" type="ORF">CRM94_25485</name>
    <name evidence="6" type="ORF">DM48_7398</name>
</gene>
<evidence type="ECO:0000313" key="6">
    <source>
        <dbReference type="EMBL" id="KGC10908.1"/>
    </source>
</evidence>
<sequence length="369" mass="38875">MTDATTIASVSFIYESLPSRVIFGDGTRVKVKEEAERLGIARPLILHNPAHAVIAEAIVEDLGRQHVATFGGAQMHTPIQVTEEALALAADAGVDGVIAIGGGSTTGLSKAIALRTDFPQLVLPTTYAGSEMTPILGETRDGVKTTIRSPKVLPETVIYDVDLTLDLPKALSGVSGMNAIAHAVEALYSKEANPIVSSLAIESIRAFAQSLPAIGSNARDRAARSKALYGAWLAGVCLGSVGMALHHKLCHTLGGTFDLPHAESHAIVLPHALAYNAPAIPAVMERLSEALNHADPAQALYEMSRAIGTPMALSEIGMPEDGVDKAVELALANPYWNPRPLERNGLRDLIGRAYAGVPPIARLMSDTAR</sequence>
<evidence type="ECO:0000313" key="9">
    <source>
        <dbReference type="Proteomes" id="UP000220629"/>
    </source>
</evidence>
<protein>
    <submittedName>
        <fullName evidence="7">Maleylacetate reductase</fullName>
    </submittedName>
</protein>
<dbReference type="PANTHER" id="PTHR11496:SF102">
    <property type="entry name" value="ALCOHOL DEHYDROGENASE 4"/>
    <property type="match status" value="1"/>
</dbReference>